<feature type="domain" description="SCP" evidence="2">
    <location>
        <begin position="509"/>
        <end position="646"/>
    </location>
</feature>
<dbReference type="Proteomes" id="UP001159428">
    <property type="component" value="Unassembled WGS sequence"/>
</dbReference>
<keyword evidence="4" id="KW-1185">Reference proteome</keyword>
<gene>
    <name evidence="3" type="ORF">PMEA_00006327</name>
</gene>
<dbReference type="GO" id="GO:0005576">
    <property type="term" value="C:extracellular region"/>
    <property type="evidence" value="ECO:0007669"/>
    <property type="project" value="InterPro"/>
</dbReference>
<organism evidence="3 4">
    <name type="scientific">Pocillopora meandrina</name>
    <dbReference type="NCBI Taxonomy" id="46732"/>
    <lineage>
        <taxon>Eukaryota</taxon>
        <taxon>Metazoa</taxon>
        <taxon>Cnidaria</taxon>
        <taxon>Anthozoa</taxon>
        <taxon>Hexacorallia</taxon>
        <taxon>Scleractinia</taxon>
        <taxon>Astrocoeniina</taxon>
        <taxon>Pocilloporidae</taxon>
        <taxon>Pocillopora</taxon>
    </lineage>
</organism>
<dbReference type="Gene3D" id="3.40.33.10">
    <property type="entry name" value="CAP"/>
    <property type="match status" value="4"/>
</dbReference>
<sequence length="659" mass="72680">GSSKTEPTTSTTPASSTTAEPSTTPSPSTTGVPSTTSSPSTTGAPSTTSSPSTTDAPSTKSGLSTAGAPSTTSDVSTTVNACLKAHNERRALHGASPLVWDDTLREHAQAWADHLAETGKIRHDPDRDEEGENMAWFKGYRTADCEDALMEWYDREEPKYDYKNPGFSPETGHFTQDSVRVMLVIGQCDSTGRCVRCFLHILQCRVIYWFYEKTYHRSLVAFSNFVQVVWKDTRAVGVAQAARGSGFSKQIFIVARYSPSGNFILRRFKENVVERRNQPNTTLSWKRSSTRGSKATPDTLVTRKAVTSIQPSAPTTSLTAEVNACLKAHNERRALHGASPLVWDETLVEHAQVWADHLAATGKIHHDPNRDGEGENIAWFKGYKTADCEDALVGWYDREEPLYNYEKPEFSPGTGHFTQVVWKASTAVGVAQAFRGSGFSKEIFIVARYSPSGNVLRRFRKNVGEKRNQPNTTPSWNRSSAGGLRTTPETLVTKKAVTTIQPSVPATSLTAEACLKAHNERRALHGASPLVWDDTLVEHAQVWADHLAETGKIRHDPNRDGEGENIAWFKGHKTADCEDALVGWYDREEPMYDYAKPGFSPETGHFSQVVWKATTAVGVAQSSRGSGFSKEIFIVARYNPTGNVLRRFQKNVGVKRSKS</sequence>
<dbReference type="InterPro" id="IPR018244">
    <property type="entry name" value="Allrgn_V5/Tpx1_CS"/>
</dbReference>
<dbReference type="InterPro" id="IPR035940">
    <property type="entry name" value="CAP_sf"/>
</dbReference>
<feature type="compositionally biased region" description="Low complexity" evidence="1">
    <location>
        <begin position="1"/>
        <end position="61"/>
    </location>
</feature>
<dbReference type="PROSITE" id="PS01009">
    <property type="entry name" value="CRISP_1"/>
    <property type="match status" value="2"/>
</dbReference>
<dbReference type="PANTHER" id="PTHR10334">
    <property type="entry name" value="CYSTEINE-RICH SECRETORY PROTEIN-RELATED"/>
    <property type="match status" value="1"/>
</dbReference>
<dbReference type="SUPFAM" id="SSF55797">
    <property type="entry name" value="PR-1-like"/>
    <property type="match status" value="4"/>
</dbReference>
<dbReference type="Pfam" id="PF00188">
    <property type="entry name" value="CAP"/>
    <property type="match status" value="3"/>
</dbReference>
<feature type="region of interest" description="Disordered" evidence="1">
    <location>
        <begin position="1"/>
        <end position="75"/>
    </location>
</feature>
<dbReference type="InterPro" id="IPR001283">
    <property type="entry name" value="CRISP-related"/>
</dbReference>
<dbReference type="InterPro" id="IPR014044">
    <property type="entry name" value="CAP_dom"/>
</dbReference>
<feature type="non-terminal residue" evidence="3">
    <location>
        <position position="1"/>
    </location>
</feature>
<dbReference type="AlphaFoldDB" id="A0AAU9Y430"/>
<comment type="caution">
    <text evidence="3">The sequence shown here is derived from an EMBL/GenBank/DDBJ whole genome shotgun (WGS) entry which is preliminary data.</text>
</comment>
<feature type="domain" description="SCP" evidence="2">
    <location>
        <begin position="320"/>
        <end position="457"/>
    </location>
</feature>
<protein>
    <recommendedName>
        <fullName evidence="2">SCP domain-containing protein</fullName>
    </recommendedName>
</protein>
<dbReference type="InterPro" id="IPR034113">
    <property type="entry name" value="SCP_GAPR1-like"/>
</dbReference>
<dbReference type="EMBL" id="CALNXJ010000149">
    <property type="protein sequence ID" value="CAH3167104.1"/>
    <property type="molecule type" value="Genomic_DNA"/>
</dbReference>
<dbReference type="SMART" id="SM00198">
    <property type="entry name" value="SCP"/>
    <property type="match status" value="3"/>
</dbReference>
<feature type="domain" description="SCP" evidence="2">
    <location>
        <begin position="77"/>
        <end position="265"/>
    </location>
</feature>
<evidence type="ECO:0000259" key="2">
    <source>
        <dbReference type="SMART" id="SM00198"/>
    </source>
</evidence>
<feature type="compositionally biased region" description="Polar residues" evidence="1">
    <location>
        <begin position="62"/>
        <end position="75"/>
    </location>
</feature>
<feature type="region of interest" description="Disordered" evidence="1">
    <location>
        <begin position="462"/>
        <end position="489"/>
    </location>
</feature>
<dbReference type="CDD" id="cd05382">
    <property type="entry name" value="CAP_GAPR1-like"/>
    <property type="match status" value="3"/>
</dbReference>
<evidence type="ECO:0000313" key="3">
    <source>
        <dbReference type="EMBL" id="CAH3167104.1"/>
    </source>
</evidence>
<feature type="compositionally biased region" description="Polar residues" evidence="1">
    <location>
        <begin position="469"/>
        <end position="480"/>
    </location>
</feature>
<evidence type="ECO:0000313" key="4">
    <source>
        <dbReference type="Proteomes" id="UP001159428"/>
    </source>
</evidence>
<accession>A0AAU9Y430</accession>
<dbReference type="PRINTS" id="PR00837">
    <property type="entry name" value="V5TPXLIKE"/>
</dbReference>
<evidence type="ECO:0000256" key="1">
    <source>
        <dbReference type="SAM" id="MobiDB-lite"/>
    </source>
</evidence>
<reference evidence="3 4" key="1">
    <citation type="submission" date="2022-05" db="EMBL/GenBank/DDBJ databases">
        <authorList>
            <consortium name="Genoscope - CEA"/>
            <person name="William W."/>
        </authorList>
    </citation>
    <scope>NUCLEOTIDE SEQUENCE [LARGE SCALE GENOMIC DNA]</scope>
</reference>
<proteinExistence type="predicted"/>
<name>A0AAU9Y430_9CNID</name>
<dbReference type="FunFam" id="3.40.33.10:FF:000010">
    <property type="entry name" value="Predicted protein"/>
    <property type="match status" value="2"/>
</dbReference>